<accession>A0A011NYN7</accession>
<dbReference type="Proteomes" id="UP000020218">
    <property type="component" value="Unassembled WGS sequence"/>
</dbReference>
<name>A0A011NYN7_9PROT</name>
<sequence length="40" mass="3798">MCSGKSAVFASRPAVINASAVRAIASGCTAPASSGMSSVP</sequence>
<gene>
    <name evidence="1" type="ORF">AW08_00248</name>
</gene>
<protein>
    <submittedName>
        <fullName evidence="1">Uncharacterized protein</fullName>
    </submittedName>
</protein>
<comment type="caution">
    <text evidence="1">The sequence shown here is derived from an EMBL/GenBank/DDBJ whole genome shotgun (WGS) entry which is preliminary data.</text>
</comment>
<organism evidence="1 2">
    <name type="scientific">Candidatus Accumulibacter adjunctus</name>
    <dbReference type="NCBI Taxonomy" id="1454001"/>
    <lineage>
        <taxon>Bacteria</taxon>
        <taxon>Pseudomonadati</taxon>
        <taxon>Pseudomonadota</taxon>
        <taxon>Betaproteobacteria</taxon>
        <taxon>Candidatus Accumulibacter</taxon>
    </lineage>
</organism>
<dbReference type="EMBL" id="JFAX01000001">
    <property type="protein sequence ID" value="EXI69755.1"/>
    <property type="molecule type" value="Genomic_DNA"/>
</dbReference>
<evidence type="ECO:0000313" key="2">
    <source>
        <dbReference type="Proteomes" id="UP000020218"/>
    </source>
</evidence>
<evidence type="ECO:0000313" key="1">
    <source>
        <dbReference type="EMBL" id="EXI69755.1"/>
    </source>
</evidence>
<proteinExistence type="predicted"/>
<keyword evidence="2" id="KW-1185">Reference proteome</keyword>
<reference evidence="1" key="1">
    <citation type="submission" date="2014-02" db="EMBL/GenBank/DDBJ databases">
        <title>Expanding our view of genomic diversity in Candidatus Accumulibacter clades.</title>
        <authorList>
            <person name="Skennerton C.T."/>
            <person name="Barr J.J."/>
            <person name="Slater F.R."/>
            <person name="Bond P.L."/>
            <person name="Tyson G.W."/>
        </authorList>
    </citation>
    <scope>NUCLEOTIDE SEQUENCE [LARGE SCALE GENOMIC DNA]</scope>
</reference>
<dbReference type="AlphaFoldDB" id="A0A011NYN7"/>